<name>A0A8A0RKV1_9FIRM</name>
<organism evidence="1 2">
    <name type="scientific">Koleobacter methoxysyntrophicus</name>
    <dbReference type="NCBI Taxonomy" id="2751313"/>
    <lineage>
        <taxon>Bacteria</taxon>
        <taxon>Bacillati</taxon>
        <taxon>Bacillota</taxon>
        <taxon>Clostridia</taxon>
        <taxon>Koleobacterales</taxon>
        <taxon>Koleobacteraceae</taxon>
        <taxon>Koleobacter</taxon>
    </lineage>
</organism>
<dbReference type="EMBL" id="CP059066">
    <property type="protein sequence ID" value="QSQ07866.1"/>
    <property type="molecule type" value="Genomic_DNA"/>
</dbReference>
<dbReference type="AlphaFoldDB" id="A0A8A0RKV1"/>
<proteinExistence type="predicted"/>
<evidence type="ECO:0000313" key="1">
    <source>
        <dbReference type="EMBL" id="QSQ07866.1"/>
    </source>
</evidence>
<dbReference type="PANTHER" id="PTHR37507">
    <property type="entry name" value="SPORULATION PROTEIN YDCC"/>
    <property type="match status" value="1"/>
</dbReference>
<dbReference type="Gene3D" id="2.50.20.10">
    <property type="entry name" value="Lipoprotein localisation LolA/LolB/LppX"/>
    <property type="match status" value="1"/>
</dbReference>
<reference evidence="1" key="1">
    <citation type="submission" date="2020-07" db="EMBL/GenBank/DDBJ databases">
        <title>Koleobacter methoxysyntrophicus gen. nov., sp. nov., a novel anaerobic bacterium isolated from deep subsurface oil field and proposal of Koleobacterales ord. nov. in the phylum Firmicutes.</title>
        <authorList>
            <person name="Sakamoto S."/>
            <person name="Tamaki H."/>
        </authorList>
    </citation>
    <scope>NUCLEOTIDE SEQUENCE</scope>
    <source>
        <strain evidence="1">NRmbB1</strain>
    </source>
</reference>
<dbReference type="InterPro" id="IPR029046">
    <property type="entry name" value="LolA/LolB/LppX"/>
</dbReference>
<protein>
    <recommendedName>
        <fullName evidence="3">Outer membrane lipoprotein carrier protein LolA</fullName>
    </recommendedName>
</protein>
<dbReference type="InterPro" id="IPR052944">
    <property type="entry name" value="Sporulation_related"/>
</dbReference>
<dbReference type="Proteomes" id="UP000662904">
    <property type="component" value="Chromosome"/>
</dbReference>
<dbReference type="KEGG" id="kme:H0A61_00183"/>
<sequence length="207" mass="24013">MLRKSGRILLIFIMLLIPAGCKEITPEDIIKGLQGIDESLEGYQCEIKLTYHCYNPPLSFRLKEWFKKPVEFGFETLEPGKHRGNTVIFTDRSIVLKYPGIQDEREISITKDQNLLFGQGVFLKKRLENILKSADSLSISRELQDGRTWFIIELPAKPLTVFTDREKIWLDGKTFLPHRVEIWTKEGDLYMTIEYINVKFNKTTGGI</sequence>
<dbReference type="SUPFAM" id="SSF89392">
    <property type="entry name" value="Prokaryotic lipoproteins and lipoprotein localization factors"/>
    <property type="match status" value="1"/>
</dbReference>
<dbReference type="PANTHER" id="PTHR37507:SF2">
    <property type="entry name" value="SPORULATION PROTEIN YDCC"/>
    <property type="match status" value="1"/>
</dbReference>
<gene>
    <name evidence="1" type="ORF">H0A61_00183</name>
</gene>
<keyword evidence="2" id="KW-1185">Reference proteome</keyword>
<accession>A0A8A0RKV1</accession>
<evidence type="ECO:0000313" key="2">
    <source>
        <dbReference type="Proteomes" id="UP000662904"/>
    </source>
</evidence>
<evidence type="ECO:0008006" key="3">
    <source>
        <dbReference type="Google" id="ProtNLM"/>
    </source>
</evidence>